<keyword evidence="2" id="KW-1185">Reference proteome</keyword>
<dbReference type="Proteomes" id="UP001238088">
    <property type="component" value="Unassembled WGS sequence"/>
</dbReference>
<comment type="caution">
    <text evidence="1">The sequence shown here is derived from an EMBL/GenBank/DDBJ whole genome shotgun (WGS) entry which is preliminary data.</text>
</comment>
<sequence>MPCPVCNQCGCEDGLCEDYLVECVACDKKIDLETNDYEVGESLGEYWCKTCAGKKECNYCGEYVDKVRSSPFMGDRVVICKHCWGITKEEYAASQGEHIPDIEDYPHFK</sequence>
<reference evidence="1 2" key="1">
    <citation type="submission" date="2023-07" db="EMBL/GenBank/DDBJ databases">
        <title>Genomic Encyclopedia of Type Strains, Phase IV (KMG-IV): sequencing the most valuable type-strain genomes for metagenomic binning, comparative biology and taxonomic classification.</title>
        <authorList>
            <person name="Goeker M."/>
        </authorList>
    </citation>
    <scope>NUCLEOTIDE SEQUENCE [LARGE SCALE GENOMIC DNA]</scope>
    <source>
        <strain evidence="1 2">DSM 23494</strain>
    </source>
</reference>
<dbReference type="RefSeq" id="WP_307474260.1">
    <property type="nucleotide sequence ID" value="NZ_JAUSUB010000007.1"/>
</dbReference>
<accession>A0ABU0AFT5</accession>
<gene>
    <name evidence="1" type="ORF">J2S17_001989</name>
</gene>
<proteinExistence type="predicted"/>
<name>A0ABU0AFT5_9BACI</name>
<evidence type="ECO:0000313" key="1">
    <source>
        <dbReference type="EMBL" id="MDQ0270114.1"/>
    </source>
</evidence>
<organism evidence="1 2">
    <name type="scientific">Cytobacillus purgationiresistens</name>
    <dbReference type="NCBI Taxonomy" id="863449"/>
    <lineage>
        <taxon>Bacteria</taxon>
        <taxon>Bacillati</taxon>
        <taxon>Bacillota</taxon>
        <taxon>Bacilli</taxon>
        <taxon>Bacillales</taxon>
        <taxon>Bacillaceae</taxon>
        <taxon>Cytobacillus</taxon>
    </lineage>
</organism>
<evidence type="ECO:0000313" key="2">
    <source>
        <dbReference type="Proteomes" id="UP001238088"/>
    </source>
</evidence>
<dbReference type="EMBL" id="JAUSUB010000007">
    <property type="protein sequence ID" value="MDQ0270114.1"/>
    <property type="molecule type" value="Genomic_DNA"/>
</dbReference>
<protein>
    <submittedName>
        <fullName evidence="1">Uncharacterized protein</fullName>
    </submittedName>
</protein>